<dbReference type="HOGENOM" id="CLU_2032143_0_0_1"/>
<sequence>EHFEHPSYHTSRGDILTIYNDVHTIQQGVQPYGSFQLGDAPGTRYEARGFFNDGSSTGYPYNVNEGCNVDSASKETASPWEVPKHKQYASVSHLSHLLDFGSAHRPPGLTIFDVDSALLRLS</sequence>
<proteinExistence type="predicted"/>
<dbReference type="Proteomes" id="UP000054538">
    <property type="component" value="Unassembled WGS sequence"/>
</dbReference>
<dbReference type="AlphaFoldDB" id="A0A0D0DKA5"/>
<organism evidence="1 2">
    <name type="scientific">Paxillus rubicundulus Ve08.2h10</name>
    <dbReference type="NCBI Taxonomy" id="930991"/>
    <lineage>
        <taxon>Eukaryota</taxon>
        <taxon>Fungi</taxon>
        <taxon>Dikarya</taxon>
        <taxon>Basidiomycota</taxon>
        <taxon>Agaricomycotina</taxon>
        <taxon>Agaricomycetes</taxon>
        <taxon>Agaricomycetidae</taxon>
        <taxon>Boletales</taxon>
        <taxon>Paxilineae</taxon>
        <taxon>Paxillaceae</taxon>
        <taxon>Paxillus</taxon>
    </lineage>
</organism>
<reference evidence="2" key="2">
    <citation type="submission" date="2015-01" db="EMBL/GenBank/DDBJ databases">
        <title>Evolutionary Origins and Diversification of the Mycorrhizal Mutualists.</title>
        <authorList>
            <consortium name="DOE Joint Genome Institute"/>
            <consortium name="Mycorrhizal Genomics Consortium"/>
            <person name="Kohler A."/>
            <person name="Kuo A."/>
            <person name="Nagy L.G."/>
            <person name="Floudas D."/>
            <person name="Copeland A."/>
            <person name="Barry K.W."/>
            <person name="Cichocki N."/>
            <person name="Veneault-Fourrey C."/>
            <person name="LaButti K."/>
            <person name="Lindquist E.A."/>
            <person name="Lipzen A."/>
            <person name="Lundell T."/>
            <person name="Morin E."/>
            <person name="Murat C."/>
            <person name="Riley R."/>
            <person name="Ohm R."/>
            <person name="Sun H."/>
            <person name="Tunlid A."/>
            <person name="Henrissat B."/>
            <person name="Grigoriev I.V."/>
            <person name="Hibbett D.S."/>
            <person name="Martin F."/>
        </authorList>
    </citation>
    <scope>NUCLEOTIDE SEQUENCE [LARGE SCALE GENOMIC DNA]</scope>
    <source>
        <strain evidence="2">Ve08.2h10</strain>
    </source>
</reference>
<evidence type="ECO:0000313" key="2">
    <source>
        <dbReference type="Proteomes" id="UP000054538"/>
    </source>
</evidence>
<evidence type="ECO:0000313" key="1">
    <source>
        <dbReference type="EMBL" id="KIK78630.1"/>
    </source>
</evidence>
<accession>A0A0D0DKA5</accession>
<dbReference type="InParanoid" id="A0A0D0DKA5"/>
<name>A0A0D0DKA5_9AGAM</name>
<gene>
    <name evidence="1" type="ORF">PAXRUDRAFT_163448</name>
</gene>
<dbReference type="EMBL" id="KN826527">
    <property type="protein sequence ID" value="KIK78630.1"/>
    <property type="molecule type" value="Genomic_DNA"/>
</dbReference>
<reference evidence="1 2" key="1">
    <citation type="submission" date="2014-04" db="EMBL/GenBank/DDBJ databases">
        <authorList>
            <consortium name="DOE Joint Genome Institute"/>
            <person name="Kuo A."/>
            <person name="Kohler A."/>
            <person name="Jargeat P."/>
            <person name="Nagy L.G."/>
            <person name="Floudas D."/>
            <person name="Copeland A."/>
            <person name="Barry K.W."/>
            <person name="Cichocki N."/>
            <person name="Veneault-Fourrey C."/>
            <person name="LaButti K."/>
            <person name="Lindquist E.A."/>
            <person name="Lipzen A."/>
            <person name="Lundell T."/>
            <person name="Morin E."/>
            <person name="Murat C."/>
            <person name="Sun H."/>
            <person name="Tunlid A."/>
            <person name="Henrissat B."/>
            <person name="Grigoriev I.V."/>
            <person name="Hibbett D.S."/>
            <person name="Martin F."/>
            <person name="Nordberg H.P."/>
            <person name="Cantor M.N."/>
            <person name="Hua S.X."/>
        </authorList>
    </citation>
    <scope>NUCLEOTIDE SEQUENCE [LARGE SCALE GENOMIC DNA]</scope>
    <source>
        <strain evidence="1 2">Ve08.2h10</strain>
    </source>
</reference>
<feature type="non-terminal residue" evidence="1">
    <location>
        <position position="1"/>
    </location>
</feature>
<protein>
    <submittedName>
        <fullName evidence="1">Uncharacterized protein</fullName>
    </submittedName>
</protein>
<keyword evidence="2" id="KW-1185">Reference proteome</keyword>